<evidence type="ECO:0000256" key="9">
    <source>
        <dbReference type="RuleBase" id="RU368022"/>
    </source>
</evidence>
<comment type="subcellular location">
    <subcellularLocation>
        <location evidence="1 9">Nucleus</location>
    </subcellularLocation>
</comment>
<evidence type="ECO:0000256" key="10">
    <source>
        <dbReference type="SAM" id="MobiDB-lite"/>
    </source>
</evidence>
<keyword evidence="6" id="KW-0175">Coiled coil</keyword>
<dbReference type="GO" id="GO:0006281">
    <property type="term" value="P:DNA repair"/>
    <property type="evidence" value="ECO:0007669"/>
    <property type="project" value="UniProtKB-UniRule"/>
</dbReference>
<evidence type="ECO:0000256" key="3">
    <source>
        <dbReference type="ARBA" id="ARBA00018504"/>
    </source>
</evidence>
<comment type="subunit">
    <text evidence="9">Component of the NuA4 histone acetyltransferase complex.</text>
</comment>
<dbReference type="GO" id="GO:0006325">
    <property type="term" value="P:chromatin organization"/>
    <property type="evidence" value="ECO:0007669"/>
    <property type="project" value="UniProtKB-KW"/>
</dbReference>
<dbReference type="EMBL" id="BROQ01000004">
    <property type="protein sequence ID" value="GKZ17105.1"/>
    <property type="molecule type" value="Genomic_DNA"/>
</dbReference>
<organism evidence="11 12">
    <name type="scientific">Aspergillus brasiliensis</name>
    <dbReference type="NCBI Taxonomy" id="319629"/>
    <lineage>
        <taxon>Eukaryota</taxon>
        <taxon>Fungi</taxon>
        <taxon>Dikarya</taxon>
        <taxon>Ascomycota</taxon>
        <taxon>Pezizomycotina</taxon>
        <taxon>Eurotiomycetes</taxon>
        <taxon>Eurotiomycetidae</taxon>
        <taxon>Eurotiales</taxon>
        <taxon>Aspergillaceae</taxon>
        <taxon>Aspergillus</taxon>
        <taxon>Aspergillus subgen. Circumdati</taxon>
    </lineage>
</organism>
<evidence type="ECO:0000256" key="8">
    <source>
        <dbReference type="ARBA" id="ARBA00023242"/>
    </source>
</evidence>
<evidence type="ECO:0000256" key="7">
    <source>
        <dbReference type="ARBA" id="ARBA00023163"/>
    </source>
</evidence>
<evidence type="ECO:0000256" key="1">
    <source>
        <dbReference type="ARBA" id="ARBA00004123"/>
    </source>
</evidence>
<keyword evidence="7 9" id="KW-0804">Transcription</keyword>
<comment type="caution">
    <text evidence="11">The sequence shown here is derived from an EMBL/GenBank/DDBJ whole genome shotgun (WGS) entry which is preliminary data.</text>
</comment>
<feature type="compositionally biased region" description="Polar residues" evidence="10">
    <location>
        <begin position="204"/>
        <end position="224"/>
    </location>
</feature>
<feature type="compositionally biased region" description="Low complexity" evidence="10">
    <location>
        <begin position="187"/>
        <end position="203"/>
    </location>
</feature>
<evidence type="ECO:0000256" key="2">
    <source>
        <dbReference type="ARBA" id="ARBA00010916"/>
    </source>
</evidence>
<evidence type="ECO:0000313" key="12">
    <source>
        <dbReference type="Proteomes" id="UP001143548"/>
    </source>
</evidence>
<feature type="compositionally biased region" description="Polar residues" evidence="10">
    <location>
        <begin position="67"/>
        <end position="78"/>
    </location>
</feature>
<sequence length="269" mass="27543">MAEPAAAATPAASTGPAPATSTSTAGPTSTTTTNSTAPNPTSNNNSNTNSNSNNTTSTSTSNPNPNQSTDSSASSTANRGLPYYEKLRRELRDTLQKKRLMDKSMAQLEDQIYRFEQSYLEETTAGNIIKGFDNYIKGSSSGAGIGGAGVALSSSMSGGGGAARRKATVSDADRVFSRSSASFMRDSPAPSSAQTTPSHAATPNSTYNGSTGKPGNGDASSAANSVKGGQASKNKKKSAASSNKDKGDDDGTDGDRPPTKRLKITYGRD</sequence>
<name>A0A9W6DIX2_9EURO</name>
<evidence type="ECO:0000256" key="5">
    <source>
        <dbReference type="ARBA" id="ARBA00023015"/>
    </source>
</evidence>
<keyword evidence="9" id="KW-0227">DNA damage</keyword>
<evidence type="ECO:0000313" key="11">
    <source>
        <dbReference type="EMBL" id="GKZ17105.1"/>
    </source>
</evidence>
<comment type="function">
    <text evidence="9">Component of the NuA4 histone acetyltransferase complex which is involved in transcriptional activation of selected genes principally by acetylation of nucleosomal histone H4 and H2A. The NuA4 complex is also involved in DNA repair.</text>
</comment>
<feature type="region of interest" description="Disordered" evidence="10">
    <location>
        <begin position="152"/>
        <end position="269"/>
    </location>
</feature>
<dbReference type="Pfam" id="PF09340">
    <property type="entry name" value="NuA4"/>
    <property type="match status" value="1"/>
</dbReference>
<dbReference type="InterPro" id="IPR015418">
    <property type="entry name" value="Eaf6"/>
</dbReference>
<dbReference type="GO" id="GO:0005634">
    <property type="term" value="C:nucleus"/>
    <property type="evidence" value="ECO:0007669"/>
    <property type="project" value="UniProtKB-SubCell"/>
</dbReference>
<dbReference type="PANTHER" id="PTHR13476">
    <property type="entry name" value="CHROMATIN MODIFICATION-RELATED PROTEIN MEAF6"/>
    <property type="match status" value="1"/>
</dbReference>
<feature type="compositionally biased region" description="Low complexity" evidence="10">
    <location>
        <begin position="1"/>
        <end position="66"/>
    </location>
</feature>
<keyword evidence="9" id="KW-0234">DNA repair</keyword>
<dbReference type="Proteomes" id="UP001143548">
    <property type="component" value="Unassembled WGS sequence"/>
</dbReference>
<feature type="compositionally biased region" description="Basic and acidic residues" evidence="10">
    <location>
        <begin position="243"/>
        <end position="258"/>
    </location>
</feature>
<reference evidence="11" key="1">
    <citation type="submission" date="2022-07" db="EMBL/GenBank/DDBJ databases">
        <title>Taxonomy of Aspergillus series Nigri: significant species reduction supported by multi-species coalescent approaches.</title>
        <authorList>
            <person name="Bian C."/>
            <person name="Kusuya Y."/>
            <person name="Sklenar F."/>
            <person name="D'hooge E."/>
            <person name="Yaguchi T."/>
            <person name="Takahashi H."/>
            <person name="Hubka V."/>
        </authorList>
    </citation>
    <scope>NUCLEOTIDE SEQUENCE</scope>
    <source>
        <strain evidence="11">CBS 733.88</strain>
    </source>
</reference>
<dbReference type="GO" id="GO:0035267">
    <property type="term" value="C:NuA4 histone acetyltransferase complex"/>
    <property type="evidence" value="ECO:0007669"/>
    <property type="project" value="UniProtKB-UniRule"/>
</dbReference>
<accession>A0A9W6DIX2</accession>
<proteinExistence type="inferred from homology"/>
<evidence type="ECO:0000256" key="4">
    <source>
        <dbReference type="ARBA" id="ARBA00022853"/>
    </source>
</evidence>
<keyword evidence="8 9" id="KW-0539">Nucleus</keyword>
<keyword evidence="5 9" id="KW-0805">Transcription regulation</keyword>
<comment type="similarity">
    <text evidence="2 9">Belongs to the EAF6 family.</text>
</comment>
<evidence type="ECO:0000256" key="6">
    <source>
        <dbReference type="ARBA" id="ARBA00023054"/>
    </source>
</evidence>
<dbReference type="AlphaFoldDB" id="A0A9W6DIX2"/>
<gene>
    <name evidence="11" type="ORF">AbraCBS73388_007157</name>
</gene>
<feature type="region of interest" description="Disordered" evidence="10">
    <location>
        <begin position="1"/>
        <end position="85"/>
    </location>
</feature>
<keyword evidence="4 9" id="KW-0156">Chromatin regulator</keyword>
<protein>
    <recommendedName>
        <fullName evidence="3 9">Chromatin modification-related protein EAF6</fullName>
    </recommendedName>
</protein>